<evidence type="ECO:0000313" key="2">
    <source>
        <dbReference type="Proteomes" id="UP001548189"/>
    </source>
</evidence>
<gene>
    <name evidence="1" type="ORF">ABVT43_01380</name>
</gene>
<dbReference type="EMBL" id="JBEVCJ010000001">
    <property type="protein sequence ID" value="MET1253765.1"/>
    <property type="molecule type" value="Genomic_DNA"/>
</dbReference>
<organism evidence="1 2">
    <name type="scientific">Aliikangiella maris</name>
    <dbReference type="NCBI Taxonomy" id="3162458"/>
    <lineage>
        <taxon>Bacteria</taxon>
        <taxon>Pseudomonadati</taxon>
        <taxon>Pseudomonadota</taxon>
        <taxon>Gammaproteobacteria</taxon>
        <taxon>Oceanospirillales</taxon>
        <taxon>Pleioneaceae</taxon>
        <taxon>Aliikangiella</taxon>
    </lineage>
</organism>
<dbReference type="Gene3D" id="3.40.109.10">
    <property type="entry name" value="NADH Oxidase"/>
    <property type="match status" value="1"/>
</dbReference>
<dbReference type="SUPFAM" id="SSF55469">
    <property type="entry name" value="FMN-dependent nitroreductase-like"/>
    <property type="match status" value="1"/>
</dbReference>
<proteinExistence type="predicted"/>
<dbReference type="Pfam" id="PF00881">
    <property type="entry name" value="Nitroreductase"/>
    <property type="match status" value="1"/>
</dbReference>
<dbReference type="InterPro" id="IPR029479">
    <property type="entry name" value="Nitroreductase"/>
</dbReference>
<comment type="caution">
    <text evidence="1">The sequence shown here is derived from an EMBL/GenBank/DDBJ whole genome shotgun (WGS) entry which is preliminary data.</text>
</comment>
<dbReference type="InterPro" id="IPR000415">
    <property type="entry name" value="Nitroreductase-like"/>
</dbReference>
<dbReference type="PANTHER" id="PTHR43821:SF1">
    <property type="entry name" value="NAD(P)H NITROREDUCTASE YDJA-RELATED"/>
    <property type="match status" value="1"/>
</dbReference>
<dbReference type="CDD" id="cd02135">
    <property type="entry name" value="YdjA-like"/>
    <property type="match status" value="1"/>
</dbReference>
<dbReference type="PIRSF" id="PIRSF000232">
    <property type="entry name" value="YdjA"/>
    <property type="match status" value="1"/>
</dbReference>
<dbReference type="PANTHER" id="PTHR43821">
    <property type="entry name" value="NAD(P)H NITROREDUCTASE YDJA-RELATED"/>
    <property type="match status" value="1"/>
</dbReference>
<name>A0ABV2BP99_9GAMM</name>
<dbReference type="Proteomes" id="UP001548189">
    <property type="component" value="Unassembled WGS sequence"/>
</dbReference>
<dbReference type="InterPro" id="IPR052530">
    <property type="entry name" value="NAD(P)H_nitroreductase"/>
</dbReference>
<sequence length="184" mass="20697">MDALEQLLSRKSHNKLVEPAPNKQQLEILFKAALRAPDHALLKPWRYRVYQGSALNRLGEMMLKASLNAEPELSEDKQQRILAKPQRAPMVIVASVGIKEHPNVPEIEQILSGGASVQNLLMAAHFQNIGAIWRTGDWTFDPYFAGLLGLEDNEKIVGFIYLGSEEGTKQPVQWVEQSNHVTFE</sequence>
<protein>
    <submittedName>
        <fullName evidence="1">Nitroreductase</fullName>
    </submittedName>
</protein>
<dbReference type="InterPro" id="IPR026021">
    <property type="entry name" value="YdjA-like"/>
</dbReference>
<reference evidence="1 2" key="1">
    <citation type="submission" date="2024-06" db="EMBL/GenBank/DDBJ databases">
        <authorList>
            <person name="Li F."/>
        </authorList>
    </citation>
    <scope>NUCLEOTIDE SEQUENCE [LARGE SCALE GENOMIC DNA]</scope>
    <source>
        <strain evidence="1 2">GXAS 311</strain>
    </source>
</reference>
<evidence type="ECO:0000313" key="1">
    <source>
        <dbReference type="EMBL" id="MET1253765.1"/>
    </source>
</evidence>
<keyword evidence="2" id="KW-1185">Reference proteome</keyword>
<accession>A0ABV2BP99</accession>